<dbReference type="Proteomes" id="UP000034751">
    <property type="component" value="Unassembled WGS sequence"/>
</dbReference>
<evidence type="ECO:0000256" key="1">
    <source>
        <dbReference type="SAM" id="Phobius"/>
    </source>
</evidence>
<name>A0A0G1FCZ6_9BACT</name>
<dbReference type="STRING" id="1618747.UW02_C0003G0010"/>
<protein>
    <submittedName>
        <fullName evidence="2">Uncharacterized protein</fullName>
    </submittedName>
</protein>
<reference evidence="2 3" key="1">
    <citation type="journal article" date="2015" name="Nature">
        <title>rRNA introns, odd ribosomes, and small enigmatic genomes across a large radiation of phyla.</title>
        <authorList>
            <person name="Brown C.T."/>
            <person name="Hug L.A."/>
            <person name="Thomas B.C."/>
            <person name="Sharon I."/>
            <person name="Castelle C.J."/>
            <person name="Singh A."/>
            <person name="Wilkins M.J."/>
            <person name="Williams K.H."/>
            <person name="Banfield J.F."/>
        </authorList>
    </citation>
    <scope>NUCLEOTIDE SEQUENCE [LARGE SCALE GENOMIC DNA]</scope>
</reference>
<proteinExistence type="predicted"/>
<comment type="caution">
    <text evidence="2">The sequence shown here is derived from an EMBL/GenBank/DDBJ whole genome shotgun (WGS) entry which is preliminary data.</text>
</comment>
<organism evidence="2 3">
    <name type="scientific">Candidatus Nomurabacteria bacterium GW2011_GWB1_43_7</name>
    <dbReference type="NCBI Taxonomy" id="1618747"/>
    <lineage>
        <taxon>Bacteria</taxon>
        <taxon>Candidatus Nomuraibacteriota</taxon>
    </lineage>
</organism>
<keyword evidence="1" id="KW-0472">Membrane</keyword>
<accession>A0A0G1FCZ6</accession>
<dbReference type="AlphaFoldDB" id="A0A0G1FCZ6"/>
<keyword evidence="1" id="KW-1133">Transmembrane helix</keyword>
<keyword evidence="1" id="KW-0812">Transmembrane</keyword>
<evidence type="ECO:0000313" key="2">
    <source>
        <dbReference type="EMBL" id="KKT19958.1"/>
    </source>
</evidence>
<evidence type="ECO:0000313" key="3">
    <source>
        <dbReference type="Proteomes" id="UP000034751"/>
    </source>
</evidence>
<dbReference type="EMBL" id="LCGS01000003">
    <property type="protein sequence ID" value="KKT19958.1"/>
    <property type="molecule type" value="Genomic_DNA"/>
</dbReference>
<gene>
    <name evidence="2" type="ORF">UW02_C0003G0010</name>
</gene>
<feature type="transmembrane region" description="Helical" evidence="1">
    <location>
        <begin position="28"/>
        <end position="50"/>
    </location>
</feature>
<feature type="transmembrane region" description="Helical" evidence="1">
    <location>
        <begin position="7"/>
        <end position="22"/>
    </location>
</feature>
<sequence>MIRDGGFVAYGIVVVIALYPLVEIQFFFIVIMVVVIFLSFFKLWFVYGVTKTMISDALVKATSATRSLVEKLDGDYEIDNNLRVRILNIIGKICIISFKKGGESKKAKLTVVVFKKFIQNYFV</sequence>